<sequence>MQREKTKPLAPKVDAFVVAVARPCCNRHPGFPVAGNGVEVSFPTGRSRMSPSKESRPGLLVAGNGVAVSLPTRCSRTSPSKEGRRRRSVVGVVNPSSPLLPL</sequence>
<dbReference type="EMBL" id="JASCZI010151093">
    <property type="protein sequence ID" value="MED6169177.1"/>
    <property type="molecule type" value="Genomic_DNA"/>
</dbReference>
<dbReference type="Proteomes" id="UP001341840">
    <property type="component" value="Unassembled WGS sequence"/>
</dbReference>
<keyword evidence="3" id="KW-1185">Reference proteome</keyword>
<evidence type="ECO:0000313" key="3">
    <source>
        <dbReference type="Proteomes" id="UP001341840"/>
    </source>
</evidence>
<accession>A0ABU6V694</accession>
<feature type="compositionally biased region" description="Low complexity" evidence="1">
    <location>
        <begin position="89"/>
        <end position="102"/>
    </location>
</feature>
<reference evidence="2 3" key="1">
    <citation type="journal article" date="2023" name="Plants (Basel)">
        <title>Bridging the Gap: Combining Genomics and Transcriptomics Approaches to Understand Stylosanthes scabra, an Orphan Legume from the Brazilian Caatinga.</title>
        <authorList>
            <person name="Ferreira-Neto J.R.C."/>
            <person name="da Silva M.D."/>
            <person name="Binneck E."/>
            <person name="de Melo N.F."/>
            <person name="da Silva R.H."/>
            <person name="de Melo A.L.T.M."/>
            <person name="Pandolfi V."/>
            <person name="Bustamante F.O."/>
            <person name="Brasileiro-Vidal A.C."/>
            <person name="Benko-Iseppon A.M."/>
        </authorList>
    </citation>
    <scope>NUCLEOTIDE SEQUENCE [LARGE SCALE GENOMIC DNA]</scope>
    <source>
        <tissue evidence="2">Leaves</tissue>
    </source>
</reference>
<proteinExistence type="predicted"/>
<feature type="region of interest" description="Disordered" evidence="1">
    <location>
        <begin position="70"/>
        <end position="102"/>
    </location>
</feature>
<name>A0ABU6V694_9FABA</name>
<organism evidence="2 3">
    <name type="scientific">Stylosanthes scabra</name>
    <dbReference type="NCBI Taxonomy" id="79078"/>
    <lineage>
        <taxon>Eukaryota</taxon>
        <taxon>Viridiplantae</taxon>
        <taxon>Streptophyta</taxon>
        <taxon>Embryophyta</taxon>
        <taxon>Tracheophyta</taxon>
        <taxon>Spermatophyta</taxon>
        <taxon>Magnoliopsida</taxon>
        <taxon>eudicotyledons</taxon>
        <taxon>Gunneridae</taxon>
        <taxon>Pentapetalae</taxon>
        <taxon>rosids</taxon>
        <taxon>fabids</taxon>
        <taxon>Fabales</taxon>
        <taxon>Fabaceae</taxon>
        <taxon>Papilionoideae</taxon>
        <taxon>50 kb inversion clade</taxon>
        <taxon>dalbergioids sensu lato</taxon>
        <taxon>Dalbergieae</taxon>
        <taxon>Pterocarpus clade</taxon>
        <taxon>Stylosanthes</taxon>
    </lineage>
</organism>
<evidence type="ECO:0000256" key="1">
    <source>
        <dbReference type="SAM" id="MobiDB-lite"/>
    </source>
</evidence>
<gene>
    <name evidence="2" type="ORF">PIB30_019110</name>
</gene>
<comment type="caution">
    <text evidence="2">The sequence shown here is derived from an EMBL/GenBank/DDBJ whole genome shotgun (WGS) entry which is preliminary data.</text>
</comment>
<protein>
    <submittedName>
        <fullName evidence="2">Uncharacterized protein</fullName>
    </submittedName>
</protein>
<evidence type="ECO:0000313" key="2">
    <source>
        <dbReference type="EMBL" id="MED6169177.1"/>
    </source>
</evidence>